<dbReference type="InterPro" id="IPR015424">
    <property type="entry name" value="PyrdxlP-dep_Trfase"/>
</dbReference>
<evidence type="ECO:0000256" key="7">
    <source>
        <dbReference type="ARBA" id="ARBA00022898"/>
    </source>
</evidence>
<organism evidence="11 12">
    <name type="scientific">Pseudoalteromonas luteoviolacea H33</name>
    <dbReference type="NCBI Taxonomy" id="1365251"/>
    <lineage>
        <taxon>Bacteria</taxon>
        <taxon>Pseudomonadati</taxon>
        <taxon>Pseudomonadota</taxon>
        <taxon>Gammaproteobacteria</taxon>
        <taxon>Alteromonadales</taxon>
        <taxon>Pseudoalteromonadaceae</taxon>
        <taxon>Pseudoalteromonas</taxon>
    </lineage>
</organism>
<dbReference type="GO" id="GO:0004400">
    <property type="term" value="F:histidinol-phosphate transaminase activity"/>
    <property type="evidence" value="ECO:0007669"/>
    <property type="project" value="UniProtKB-UniRule"/>
</dbReference>
<evidence type="ECO:0000256" key="8">
    <source>
        <dbReference type="ARBA" id="ARBA00047481"/>
    </source>
</evidence>
<dbReference type="Gene3D" id="3.90.1150.10">
    <property type="entry name" value="Aspartate Aminotransferase, domain 1"/>
    <property type="match status" value="1"/>
</dbReference>
<name>A0A167E1H2_9GAMM</name>
<evidence type="ECO:0000256" key="3">
    <source>
        <dbReference type="ARBA" id="ARBA00007970"/>
    </source>
</evidence>
<evidence type="ECO:0000256" key="5">
    <source>
        <dbReference type="ARBA" id="ARBA00022576"/>
    </source>
</evidence>
<keyword evidence="7 9" id="KW-0663">Pyridoxal phosphate</keyword>
<dbReference type="SUPFAM" id="SSF53383">
    <property type="entry name" value="PLP-dependent transferases"/>
    <property type="match status" value="1"/>
</dbReference>
<evidence type="ECO:0000259" key="10">
    <source>
        <dbReference type="Pfam" id="PF00155"/>
    </source>
</evidence>
<dbReference type="GO" id="GO:0030170">
    <property type="term" value="F:pyridoxal phosphate binding"/>
    <property type="evidence" value="ECO:0007669"/>
    <property type="project" value="InterPro"/>
</dbReference>
<evidence type="ECO:0000256" key="1">
    <source>
        <dbReference type="ARBA" id="ARBA00001933"/>
    </source>
</evidence>
<dbReference type="RefSeq" id="WP_063362288.1">
    <property type="nucleotide sequence ID" value="NZ_AUXZ01000079.1"/>
</dbReference>
<dbReference type="HAMAP" id="MF_01023">
    <property type="entry name" value="HisC_aminotrans_2"/>
    <property type="match status" value="1"/>
</dbReference>
<proteinExistence type="inferred from homology"/>
<dbReference type="CDD" id="cd00609">
    <property type="entry name" value="AAT_like"/>
    <property type="match status" value="1"/>
</dbReference>
<evidence type="ECO:0000313" key="12">
    <source>
        <dbReference type="Proteomes" id="UP000076503"/>
    </source>
</evidence>
<evidence type="ECO:0000256" key="2">
    <source>
        <dbReference type="ARBA" id="ARBA00005011"/>
    </source>
</evidence>
<dbReference type="EMBL" id="AUXZ01000079">
    <property type="protein sequence ID" value="KZN49879.1"/>
    <property type="molecule type" value="Genomic_DNA"/>
</dbReference>
<evidence type="ECO:0000256" key="6">
    <source>
        <dbReference type="ARBA" id="ARBA00022679"/>
    </source>
</evidence>
<dbReference type="AlphaFoldDB" id="A0A167E1H2"/>
<evidence type="ECO:0000313" key="11">
    <source>
        <dbReference type="EMBL" id="KZN49879.1"/>
    </source>
</evidence>
<dbReference type="Proteomes" id="UP000076503">
    <property type="component" value="Unassembled WGS sequence"/>
</dbReference>
<accession>A0A167E1H2</accession>
<protein>
    <recommendedName>
        <fullName evidence="9">Histidinol-phosphate aminotransferase</fullName>
        <ecNumber evidence="9">2.6.1.9</ecNumber>
    </recommendedName>
    <alternativeName>
        <fullName evidence="9">Imidazole acetol-phosphate transaminase</fullName>
    </alternativeName>
</protein>
<dbReference type="InterPro" id="IPR001917">
    <property type="entry name" value="Aminotrans_II_pyridoxalP_BS"/>
</dbReference>
<keyword evidence="6 9" id="KW-0808">Transferase</keyword>
<dbReference type="InterPro" id="IPR015422">
    <property type="entry name" value="PyrdxlP-dep_Trfase_small"/>
</dbReference>
<dbReference type="InterPro" id="IPR004839">
    <property type="entry name" value="Aminotransferase_I/II_large"/>
</dbReference>
<dbReference type="OrthoDB" id="9813612at2"/>
<dbReference type="InterPro" id="IPR050106">
    <property type="entry name" value="HistidinolP_aminotransfase"/>
</dbReference>
<dbReference type="InterPro" id="IPR005861">
    <property type="entry name" value="HisP_aminotrans"/>
</dbReference>
<comment type="similarity">
    <text evidence="3 9">Belongs to the class-II pyridoxal-phosphate-dependent aminotransferase family. Histidinol-phosphate aminotransferase subfamily.</text>
</comment>
<dbReference type="UniPathway" id="UPA00031">
    <property type="reaction ID" value="UER00012"/>
</dbReference>
<dbReference type="PROSITE" id="PS00599">
    <property type="entry name" value="AA_TRANSFER_CLASS_2"/>
    <property type="match status" value="1"/>
</dbReference>
<feature type="domain" description="Aminotransferase class I/classII large" evidence="10">
    <location>
        <begin position="36"/>
        <end position="359"/>
    </location>
</feature>
<sequence>MQSISTLFSEQFSQLQPYKAGLTTEAIQEQYGLEQVHKFASNESPFPPSELAMQAVAEAMHASNRYPDYQKLRLVIGEQFQLSTSNVILGCGSINILDIIFHAFNRKGSNAVFTTCSYFAYPLLAQKSGIDVKLAHTDENLGHVAHNLLAQCDENTSLLMIDNPSNFSGSALDAKELEYILGNVPKHTLVVLDQAYEEFTDASPLSIKSQTFTEHPNLIVTRTFSKAYSLAALRIGYALANSEIIDWLNRGQQPFPVSNLGIAAAIASLQDKAYSDMVINSVKQGRKSLADGLNQLGLKCYPSHSNFVLVEFGENAGNTYQQLLEMGYITRQMQVYKRPDLIRISVGNNEENTKLLSALKTLLNP</sequence>
<comment type="pathway">
    <text evidence="2 9">Amino-acid biosynthesis; L-histidine biosynthesis; L-histidine from 5-phospho-alpha-D-ribose 1-diphosphate: step 7/9.</text>
</comment>
<comment type="subunit">
    <text evidence="4 9">Homodimer.</text>
</comment>
<dbReference type="PANTHER" id="PTHR43643">
    <property type="entry name" value="HISTIDINOL-PHOSPHATE AMINOTRANSFERASE 2"/>
    <property type="match status" value="1"/>
</dbReference>
<dbReference type="Gene3D" id="3.40.640.10">
    <property type="entry name" value="Type I PLP-dependent aspartate aminotransferase-like (Major domain)"/>
    <property type="match status" value="1"/>
</dbReference>
<keyword evidence="5 9" id="KW-0032">Aminotransferase</keyword>
<dbReference type="PATRIC" id="fig|1365251.3.peg.2882"/>
<evidence type="ECO:0000256" key="9">
    <source>
        <dbReference type="HAMAP-Rule" id="MF_01023"/>
    </source>
</evidence>
<comment type="caution">
    <text evidence="11">The sequence shown here is derived from an EMBL/GenBank/DDBJ whole genome shotgun (WGS) entry which is preliminary data.</text>
</comment>
<dbReference type="GO" id="GO:0000105">
    <property type="term" value="P:L-histidine biosynthetic process"/>
    <property type="evidence" value="ECO:0007669"/>
    <property type="project" value="UniProtKB-UniRule"/>
</dbReference>
<dbReference type="InterPro" id="IPR015421">
    <property type="entry name" value="PyrdxlP-dep_Trfase_major"/>
</dbReference>
<evidence type="ECO:0000256" key="4">
    <source>
        <dbReference type="ARBA" id="ARBA00011738"/>
    </source>
</evidence>
<dbReference type="EC" id="2.6.1.9" evidence="9"/>
<keyword evidence="9" id="KW-0028">Amino-acid biosynthesis</keyword>
<gene>
    <name evidence="9" type="primary">hisC</name>
    <name evidence="11" type="ORF">N476_17900</name>
</gene>
<comment type="cofactor">
    <cofactor evidence="1 9">
        <name>pyridoxal 5'-phosphate</name>
        <dbReference type="ChEBI" id="CHEBI:597326"/>
    </cofactor>
</comment>
<dbReference type="NCBIfam" id="TIGR01141">
    <property type="entry name" value="hisC"/>
    <property type="match status" value="1"/>
</dbReference>
<feature type="modified residue" description="N6-(pyridoxal phosphate)lysine" evidence="9">
    <location>
        <position position="226"/>
    </location>
</feature>
<dbReference type="Pfam" id="PF00155">
    <property type="entry name" value="Aminotran_1_2"/>
    <property type="match status" value="1"/>
</dbReference>
<dbReference type="PANTHER" id="PTHR43643:SF3">
    <property type="entry name" value="HISTIDINOL-PHOSPHATE AMINOTRANSFERASE"/>
    <property type="match status" value="1"/>
</dbReference>
<comment type="catalytic activity">
    <reaction evidence="8 9">
        <text>L-histidinol phosphate + 2-oxoglutarate = 3-(imidazol-4-yl)-2-oxopropyl phosphate + L-glutamate</text>
        <dbReference type="Rhea" id="RHEA:23744"/>
        <dbReference type="ChEBI" id="CHEBI:16810"/>
        <dbReference type="ChEBI" id="CHEBI:29985"/>
        <dbReference type="ChEBI" id="CHEBI:57766"/>
        <dbReference type="ChEBI" id="CHEBI:57980"/>
        <dbReference type="EC" id="2.6.1.9"/>
    </reaction>
</comment>
<reference evidence="11 12" key="1">
    <citation type="submission" date="2013-07" db="EMBL/GenBank/DDBJ databases">
        <title>Comparative Genomic and Metabolomic Analysis of Twelve Strains of Pseudoalteromonas luteoviolacea.</title>
        <authorList>
            <person name="Vynne N.G."/>
            <person name="Mansson M."/>
            <person name="Gram L."/>
        </authorList>
    </citation>
    <scope>NUCLEOTIDE SEQUENCE [LARGE SCALE GENOMIC DNA]</scope>
    <source>
        <strain evidence="11 12">H33</strain>
    </source>
</reference>
<keyword evidence="9" id="KW-0368">Histidine biosynthesis</keyword>